<dbReference type="InterPro" id="IPR050222">
    <property type="entry name" value="MATE_MdtK"/>
</dbReference>
<dbReference type="EMBL" id="FTOR01000007">
    <property type="protein sequence ID" value="SIT27316.1"/>
    <property type="molecule type" value="Genomic_DNA"/>
</dbReference>
<dbReference type="GO" id="GO:0042910">
    <property type="term" value="F:xenobiotic transmembrane transporter activity"/>
    <property type="evidence" value="ECO:0007669"/>
    <property type="project" value="InterPro"/>
</dbReference>
<evidence type="ECO:0000313" key="11">
    <source>
        <dbReference type="EMBL" id="SIT27316.1"/>
    </source>
</evidence>
<dbReference type="GO" id="GO:0005886">
    <property type="term" value="C:plasma membrane"/>
    <property type="evidence" value="ECO:0007669"/>
    <property type="project" value="UniProtKB-SubCell"/>
</dbReference>
<keyword evidence="12" id="KW-1185">Reference proteome</keyword>
<dbReference type="CDD" id="cd13133">
    <property type="entry name" value="MATE_like_7"/>
    <property type="match status" value="1"/>
</dbReference>
<keyword evidence="5 10" id="KW-0812">Transmembrane</keyword>
<feature type="transmembrane region" description="Helical" evidence="10">
    <location>
        <begin position="59"/>
        <end position="81"/>
    </location>
</feature>
<evidence type="ECO:0000256" key="3">
    <source>
        <dbReference type="ARBA" id="ARBA00022449"/>
    </source>
</evidence>
<dbReference type="InterPro" id="IPR048279">
    <property type="entry name" value="MdtK-like"/>
</dbReference>
<feature type="transmembrane region" description="Helical" evidence="10">
    <location>
        <begin position="428"/>
        <end position="445"/>
    </location>
</feature>
<accession>A0A1N7QWU5</accession>
<evidence type="ECO:0000256" key="2">
    <source>
        <dbReference type="ARBA" id="ARBA00022448"/>
    </source>
</evidence>
<dbReference type="STRING" id="477680.SAMN05421788_107204"/>
<feature type="transmembrane region" description="Helical" evidence="10">
    <location>
        <begin position="202"/>
        <end position="220"/>
    </location>
</feature>
<dbReference type="NCBIfam" id="TIGR00797">
    <property type="entry name" value="matE"/>
    <property type="match status" value="1"/>
</dbReference>
<evidence type="ECO:0000256" key="10">
    <source>
        <dbReference type="SAM" id="Phobius"/>
    </source>
</evidence>
<dbReference type="OrthoDB" id="9780160at2"/>
<keyword evidence="8 10" id="KW-0472">Membrane</keyword>
<dbReference type="PANTHER" id="PTHR43298:SF2">
    <property type="entry name" value="FMN_FAD EXPORTER YEEO-RELATED"/>
    <property type="match status" value="1"/>
</dbReference>
<dbReference type="GO" id="GO:0006811">
    <property type="term" value="P:monoatomic ion transport"/>
    <property type="evidence" value="ECO:0007669"/>
    <property type="project" value="UniProtKB-KW"/>
</dbReference>
<feature type="transmembrane region" description="Helical" evidence="10">
    <location>
        <begin position="282"/>
        <end position="300"/>
    </location>
</feature>
<proteinExistence type="predicted"/>
<dbReference type="AlphaFoldDB" id="A0A1N7QWU5"/>
<evidence type="ECO:0000256" key="4">
    <source>
        <dbReference type="ARBA" id="ARBA00022475"/>
    </source>
</evidence>
<dbReference type="PANTHER" id="PTHR43298">
    <property type="entry name" value="MULTIDRUG RESISTANCE PROTEIN NORM-RELATED"/>
    <property type="match status" value="1"/>
</dbReference>
<feature type="transmembrane region" description="Helical" evidence="10">
    <location>
        <begin position="321"/>
        <end position="343"/>
    </location>
</feature>
<feature type="transmembrane region" description="Helical" evidence="10">
    <location>
        <begin position="363"/>
        <end position="386"/>
    </location>
</feature>
<name>A0A1N7QWU5_9BACT</name>
<feature type="transmembrane region" description="Helical" evidence="10">
    <location>
        <begin position="252"/>
        <end position="270"/>
    </location>
</feature>
<evidence type="ECO:0000256" key="8">
    <source>
        <dbReference type="ARBA" id="ARBA00023136"/>
    </source>
</evidence>
<keyword evidence="2" id="KW-0813">Transport</keyword>
<organism evidence="11 12">
    <name type="scientific">Filimonas lacunae</name>
    <dbReference type="NCBI Taxonomy" id="477680"/>
    <lineage>
        <taxon>Bacteria</taxon>
        <taxon>Pseudomonadati</taxon>
        <taxon>Bacteroidota</taxon>
        <taxon>Chitinophagia</taxon>
        <taxon>Chitinophagales</taxon>
        <taxon>Chitinophagaceae</taxon>
        <taxon>Filimonas</taxon>
    </lineage>
</organism>
<dbReference type="GO" id="GO:0015297">
    <property type="term" value="F:antiporter activity"/>
    <property type="evidence" value="ECO:0007669"/>
    <property type="project" value="UniProtKB-KW"/>
</dbReference>
<reference evidence="12" key="1">
    <citation type="submission" date="2017-01" db="EMBL/GenBank/DDBJ databases">
        <authorList>
            <person name="Varghese N."/>
            <person name="Submissions S."/>
        </authorList>
    </citation>
    <scope>NUCLEOTIDE SEQUENCE [LARGE SCALE GENOMIC DNA]</scope>
    <source>
        <strain evidence="12">DSM 21054</strain>
    </source>
</reference>
<protein>
    <recommendedName>
        <fullName evidence="9">Multidrug-efflux transporter</fullName>
    </recommendedName>
</protein>
<evidence type="ECO:0000256" key="1">
    <source>
        <dbReference type="ARBA" id="ARBA00004651"/>
    </source>
</evidence>
<feature type="transmembrane region" description="Helical" evidence="10">
    <location>
        <begin position="164"/>
        <end position="182"/>
    </location>
</feature>
<evidence type="ECO:0000256" key="7">
    <source>
        <dbReference type="ARBA" id="ARBA00023065"/>
    </source>
</evidence>
<evidence type="ECO:0000256" key="6">
    <source>
        <dbReference type="ARBA" id="ARBA00022989"/>
    </source>
</evidence>
<keyword evidence="6 10" id="KW-1133">Transmembrane helix</keyword>
<evidence type="ECO:0000256" key="5">
    <source>
        <dbReference type="ARBA" id="ARBA00022692"/>
    </source>
</evidence>
<dbReference type="Pfam" id="PF01554">
    <property type="entry name" value="MatE"/>
    <property type="match status" value="2"/>
</dbReference>
<keyword evidence="7" id="KW-0406">Ion transport</keyword>
<keyword evidence="4" id="KW-1003">Cell membrane</keyword>
<gene>
    <name evidence="11" type="ORF">SAMN05421788_107204</name>
</gene>
<dbReference type="PIRSF" id="PIRSF006603">
    <property type="entry name" value="DinF"/>
    <property type="match status" value="1"/>
</dbReference>
<comment type="subcellular location">
    <subcellularLocation>
        <location evidence="1">Cell membrane</location>
        <topology evidence="1">Multi-pass membrane protein</topology>
    </subcellularLocation>
</comment>
<keyword evidence="3" id="KW-0050">Antiport</keyword>
<dbReference type="InterPro" id="IPR002528">
    <property type="entry name" value="MATE_fam"/>
</dbReference>
<dbReference type="RefSeq" id="WP_076380793.1">
    <property type="nucleotide sequence ID" value="NZ_AP017422.1"/>
</dbReference>
<sequence>MSNTNTTSGLQVGIHNRQIFTIALPIAASMVVPQINFITNNIFLGGVGEQSLAIAGITGVYYLIFAVIGGGLNNGLQSLIARRAGENRPEAIGGLFQQGVRIALGLALMGILITYLIAPTVLRFSLSNEKHVSIALRFLYIRIWGLPFLYIYQMRNALLVGINQSRFLVIGTLAETIINITLDYSLINGHWGLPKMGFDGAAVASVIAEAGGLVVIFAVMRNNGIIRKLQLFKKIPYSTATNKLILQQSAPLILQYALSIVAWEFFYILIEHHGERELAISNAMRNIFGLFGCVTWSLAATSNAMVSNIIGQGLQNRVIELVWKIARLSLGFALIIFIVLNIFPTTLLKVYGQSEDFIKTAIPVVRIVSGALLLQSIATVWLNAVVGTGYTRINLFSESLAIICYCIYVYIVLEKMHLSIRWGWVSEWLYWLVIFIPSFWFMMSGKWKNKRI</sequence>
<feature type="transmembrane region" description="Helical" evidence="10">
    <location>
        <begin position="102"/>
        <end position="122"/>
    </location>
</feature>
<dbReference type="Proteomes" id="UP000186917">
    <property type="component" value="Unassembled WGS sequence"/>
</dbReference>
<feature type="transmembrane region" description="Helical" evidence="10">
    <location>
        <begin position="134"/>
        <end position="152"/>
    </location>
</feature>
<feature type="transmembrane region" description="Helical" evidence="10">
    <location>
        <begin position="393"/>
        <end position="413"/>
    </location>
</feature>
<evidence type="ECO:0000256" key="9">
    <source>
        <dbReference type="ARBA" id="ARBA00031636"/>
    </source>
</evidence>
<feature type="transmembrane region" description="Helical" evidence="10">
    <location>
        <begin position="20"/>
        <end position="39"/>
    </location>
</feature>
<evidence type="ECO:0000313" key="12">
    <source>
        <dbReference type="Proteomes" id="UP000186917"/>
    </source>
</evidence>